<dbReference type="PANTHER" id="PTHR43408">
    <property type="entry name" value="FMN REDUCTASE (NADPH)"/>
    <property type="match status" value="1"/>
</dbReference>
<keyword evidence="1" id="KW-0285">Flavoprotein</keyword>
<sequence>MIGCTLSFRTEPPRFQETTVHHSPLIVGLCGNPAPASKTLTLTTEVTAALADLFAGAATEVIDLSTHAERVLVWGDEAVAASRDLLRSADLLVVATPVYKGAYTGLLKAFLDGFDLGELANVLAVPVTVAASPAHALAGPTHLEPVLREIGCLVPGGTLHVPDKIARDADARSVLVAEWISVRTPMLATAGRELVR</sequence>
<dbReference type="InterPro" id="IPR051814">
    <property type="entry name" value="NAD(P)H-dep_FMN_reductase"/>
</dbReference>
<organism evidence="4 5">
    <name type="scientific">Aeromicrobium yanjiei</name>
    <dbReference type="NCBI Taxonomy" id="2662028"/>
    <lineage>
        <taxon>Bacteria</taxon>
        <taxon>Bacillati</taxon>
        <taxon>Actinomycetota</taxon>
        <taxon>Actinomycetes</taxon>
        <taxon>Propionibacteriales</taxon>
        <taxon>Nocardioidaceae</taxon>
        <taxon>Aeromicrobium</taxon>
    </lineage>
</organism>
<dbReference type="Proteomes" id="UP000392064">
    <property type="component" value="Chromosome"/>
</dbReference>
<evidence type="ECO:0000313" key="4">
    <source>
        <dbReference type="EMBL" id="QGG41031.1"/>
    </source>
</evidence>
<dbReference type="AlphaFoldDB" id="A0A5Q2MH24"/>
<dbReference type="Gene3D" id="3.40.50.360">
    <property type="match status" value="1"/>
</dbReference>
<evidence type="ECO:0000313" key="5">
    <source>
        <dbReference type="Proteomes" id="UP000392064"/>
    </source>
</evidence>
<dbReference type="SUPFAM" id="SSF52218">
    <property type="entry name" value="Flavoproteins"/>
    <property type="match status" value="1"/>
</dbReference>
<accession>A0A5Q2MH24</accession>
<evidence type="ECO:0000256" key="2">
    <source>
        <dbReference type="ARBA" id="ARBA00022643"/>
    </source>
</evidence>
<dbReference type="InterPro" id="IPR005025">
    <property type="entry name" value="FMN_Rdtase-like_dom"/>
</dbReference>
<proteinExistence type="predicted"/>
<evidence type="ECO:0000256" key="3">
    <source>
        <dbReference type="ARBA" id="ARBA00023002"/>
    </source>
</evidence>
<gene>
    <name evidence="4" type="ORF">GEV26_06445</name>
</gene>
<keyword evidence="5" id="KW-1185">Reference proteome</keyword>
<dbReference type="Pfam" id="PF03358">
    <property type="entry name" value="FMN_red"/>
    <property type="match status" value="1"/>
</dbReference>
<dbReference type="GO" id="GO:0016491">
    <property type="term" value="F:oxidoreductase activity"/>
    <property type="evidence" value="ECO:0007669"/>
    <property type="project" value="UniProtKB-KW"/>
</dbReference>
<name>A0A5Q2MH24_9ACTN</name>
<keyword evidence="2" id="KW-0288">FMN</keyword>
<dbReference type="EMBL" id="CP045737">
    <property type="protein sequence ID" value="QGG41031.1"/>
    <property type="molecule type" value="Genomic_DNA"/>
</dbReference>
<dbReference type="InterPro" id="IPR029039">
    <property type="entry name" value="Flavoprotein-like_sf"/>
</dbReference>
<dbReference type="KEGG" id="aef:GEV26_06445"/>
<evidence type="ECO:0000256" key="1">
    <source>
        <dbReference type="ARBA" id="ARBA00022630"/>
    </source>
</evidence>
<protein>
    <submittedName>
        <fullName evidence="4">NADPH-dependent oxidoreductase</fullName>
    </submittedName>
</protein>
<keyword evidence="3" id="KW-0560">Oxidoreductase</keyword>
<dbReference type="PANTHER" id="PTHR43408:SF1">
    <property type="entry name" value="FMN REDUCTASE (NADPH)"/>
    <property type="match status" value="1"/>
</dbReference>
<reference evidence="4 5" key="1">
    <citation type="submission" date="2019-11" db="EMBL/GenBank/DDBJ databases">
        <authorList>
            <person name="Li J."/>
        </authorList>
    </citation>
    <scope>NUCLEOTIDE SEQUENCE [LARGE SCALE GENOMIC DNA]</scope>
    <source>
        <strain evidence="4 5">MF47</strain>
    </source>
</reference>